<protein>
    <submittedName>
        <fullName evidence="2">Uncharacterized protein</fullName>
    </submittedName>
</protein>
<evidence type="ECO:0000256" key="1">
    <source>
        <dbReference type="SAM" id="MobiDB-lite"/>
    </source>
</evidence>
<evidence type="ECO:0000313" key="3">
    <source>
        <dbReference type="Proteomes" id="UP000054988"/>
    </source>
</evidence>
<sequence length="316" mass="36345">MGFKTTRRAHSMNGGGGRDDTIWDEVSHSKCIHVVESDPIASHNRTAINHVKVKEPEKQDARENTQSAEPADEEIRHVRRGDMIMYEELYSEDEDHMRWEHYSADLDNAEIMKIHHPIIDVRRTIQRTEIFGEAHKWFTTVCYHGDDALKLWEEDFRRLSQIDTLVIQILFGSMASILQASHHLSFAMDEVNRAIQPHTSSEGDPMRRKPEAPSPPLSKDPPPLKSEPRISDSFESPPKYPKTFRKREFARGFRAKPTRRNFEPVFGAEAATQTQDSRFEEIVEDPSPPREGADRNASVPWWKVASSMFDISAFPV</sequence>
<feature type="compositionally biased region" description="Basic residues" evidence="1">
    <location>
        <begin position="1"/>
        <end position="10"/>
    </location>
</feature>
<feature type="compositionally biased region" description="Basic and acidic residues" evidence="1">
    <location>
        <begin position="52"/>
        <end position="63"/>
    </location>
</feature>
<name>A0A0W0G0W5_MONRR</name>
<comment type="caution">
    <text evidence="2">The sequence shown here is derived from an EMBL/GenBank/DDBJ whole genome shotgun (WGS) entry which is preliminary data.</text>
</comment>
<feature type="region of interest" description="Disordered" evidence="1">
    <location>
        <begin position="197"/>
        <end position="252"/>
    </location>
</feature>
<dbReference type="EMBL" id="LATX01001378">
    <property type="protein sequence ID" value="KTB42152.1"/>
    <property type="molecule type" value="Genomic_DNA"/>
</dbReference>
<feature type="region of interest" description="Disordered" evidence="1">
    <location>
        <begin position="1"/>
        <end position="22"/>
    </location>
</feature>
<dbReference type="Proteomes" id="UP000054988">
    <property type="component" value="Unassembled WGS sequence"/>
</dbReference>
<feature type="region of interest" description="Disordered" evidence="1">
    <location>
        <begin position="50"/>
        <end position="72"/>
    </location>
</feature>
<gene>
    <name evidence="2" type="ORF">WG66_5280</name>
</gene>
<dbReference type="AlphaFoldDB" id="A0A0W0G0W5"/>
<evidence type="ECO:0000313" key="2">
    <source>
        <dbReference type="EMBL" id="KTB42152.1"/>
    </source>
</evidence>
<organism evidence="2 3">
    <name type="scientific">Moniliophthora roreri</name>
    <name type="common">Frosty pod rot fungus</name>
    <name type="synonym">Monilia roreri</name>
    <dbReference type="NCBI Taxonomy" id="221103"/>
    <lineage>
        <taxon>Eukaryota</taxon>
        <taxon>Fungi</taxon>
        <taxon>Dikarya</taxon>
        <taxon>Basidiomycota</taxon>
        <taxon>Agaricomycotina</taxon>
        <taxon>Agaricomycetes</taxon>
        <taxon>Agaricomycetidae</taxon>
        <taxon>Agaricales</taxon>
        <taxon>Marasmiineae</taxon>
        <taxon>Marasmiaceae</taxon>
        <taxon>Moniliophthora</taxon>
    </lineage>
</organism>
<feature type="compositionally biased region" description="Pro residues" evidence="1">
    <location>
        <begin position="212"/>
        <end position="225"/>
    </location>
</feature>
<proteinExistence type="predicted"/>
<reference evidence="2 3" key="1">
    <citation type="submission" date="2015-12" db="EMBL/GenBank/DDBJ databases">
        <title>Draft genome sequence of Moniliophthora roreri, the causal agent of frosty pod rot of cacao.</title>
        <authorList>
            <person name="Aime M.C."/>
            <person name="Diaz-Valderrama J.R."/>
            <person name="Kijpornyongpan T."/>
            <person name="Phillips-Mora W."/>
        </authorList>
    </citation>
    <scope>NUCLEOTIDE SEQUENCE [LARGE SCALE GENOMIC DNA]</scope>
    <source>
        <strain evidence="2 3">MCA 2952</strain>
    </source>
</reference>
<accession>A0A0W0G0W5</accession>